<dbReference type="EMBL" id="JACYXC010000001">
    <property type="protein sequence ID" value="MBH5336480.1"/>
    <property type="molecule type" value="Genomic_DNA"/>
</dbReference>
<dbReference type="InterPro" id="IPR047057">
    <property type="entry name" value="MerR_fam"/>
</dbReference>
<dbReference type="Gene3D" id="1.10.1660.10">
    <property type="match status" value="1"/>
</dbReference>
<evidence type="ECO:0000256" key="2">
    <source>
        <dbReference type="SAM" id="MobiDB-lite"/>
    </source>
</evidence>
<keyword evidence="5" id="KW-1185">Reference proteome</keyword>
<evidence type="ECO:0000259" key="3">
    <source>
        <dbReference type="PROSITE" id="PS50937"/>
    </source>
</evidence>
<evidence type="ECO:0000313" key="4">
    <source>
        <dbReference type="EMBL" id="MBH5336480.1"/>
    </source>
</evidence>
<accession>A0ABS0NMQ5</accession>
<dbReference type="PANTHER" id="PTHR30204">
    <property type="entry name" value="REDOX-CYCLING DRUG-SENSING TRANSCRIPTIONAL ACTIVATOR SOXR"/>
    <property type="match status" value="1"/>
</dbReference>
<dbReference type="PANTHER" id="PTHR30204:SF97">
    <property type="entry name" value="MERR FAMILY REGULATORY PROTEIN"/>
    <property type="match status" value="1"/>
</dbReference>
<dbReference type="SUPFAM" id="SSF46955">
    <property type="entry name" value="Putative DNA-binding domain"/>
    <property type="match status" value="1"/>
</dbReference>
<dbReference type="InterPro" id="IPR000551">
    <property type="entry name" value="MerR-type_HTH_dom"/>
</dbReference>
<evidence type="ECO:0000313" key="5">
    <source>
        <dbReference type="Proteomes" id="UP000807371"/>
    </source>
</evidence>
<sequence length="181" mass="18596">MRIGELSRRTGVSIRLLRYYEEQGLLMPQRRPSGYREYREEDVATVRGIRTLLGAGLGTATIARLLPCMVDDGENLAPGCHGLLPDLHQERERIDEAMASLLAARDALDTIIATPVPAPPAAGGNGAGTIGNGPGAGTGAGEDGSGAPPSTGSDDAASAPSPTWCAVPDRRGHGATATVGT</sequence>
<dbReference type="CDD" id="cd01282">
    <property type="entry name" value="HTH_MerR-like_sg3"/>
    <property type="match status" value="1"/>
</dbReference>
<name>A0ABS0NMQ5_9ACTN</name>
<dbReference type="Proteomes" id="UP000807371">
    <property type="component" value="Unassembled WGS sequence"/>
</dbReference>
<proteinExistence type="predicted"/>
<organism evidence="4 5">
    <name type="scientific">Streptomyces pactum</name>
    <dbReference type="NCBI Taxonomy" id="68249"/>
    <lineage>
        <taxon>Bacteria</taxon>
        <taxon>Bacillati</taxon>
        <taxon>Actinomycetota</taxon>
        <taxon>Actinomycetes</taxon>
        <taxon>Kitasatosporales</taxon>
        <taxon>Streptomycetaceae</taxon>
        <taxon>Streptomyces</taxon>
    </lineage>
</organism>
<comment type="caution">
    <text evidence="4">The sequence shown here is derived from an EMBL/GenBank/DDBJ whole genome shotgun (WGS) entry which is preliminary data.</text>
</comment>
<feature type="domain" description="HTH merR-type" evidence="3">
    <location>
        <begin position="1"/>
        <end position="68"/>
    </location>
</feature>
<keyword evidence="1" id="KW-0238">DNA-binding</keyword>
<dbReference type="PRINTS" id="PR00040">
    <property type="entry name" value="HTHMERR"/>
</dbReference>
<dbReference type="PROSITE" id="PS50937">
    <property type="entry name" value="HTH_MERR_2"/>
    <property type="match status" value="1"/>
</dbReference>
<reference evidence="4 5" key="1">
    <citation type="submission" date="2020-09" db="EMBL/GenBank/DDBJ databases">
        <title>Biosynthesis of the nuclear factor of activated T cells inhibitor NFAT-133 and its congeners in Streptomyces pactum.</title>
        <authorList>
            <person name="Zhou W."/>
            <person name="Posri P."/>
            <person name="Abugrain M.E."/>
            <person name="Weisberg A.J."/>
            <person name="Chang J.H."/>
            <person name="Mahmud T."/>
        </authorList>
    </citation>
    <scope>NUCLEOTIDE SEQUENCE [LARGE SCALE GENOMIC DNA]</scope>
    <source>
        <strain evidence="4 5">ATCC 27456</strain>
    </source>
</reference>
<evidence type="ECO:0000256" key="1">
    <source>
        <dbReference type="ARBA" id="ARBA00023125"/>
    </source>
</evidence>
<dbReference type="InterPro" id="IPR009061">
    <property type="entry name" value="DNA-bd_dom_put_sf"/>
</dbReference>
<feature type="region of interest" description="Disordered" evidence="2">
    <location>
        <begin position="117"/>
        <end position="181"/>
    </location>
</feature>
<dbReference type="PROSITE" id="PS00552">
    <property type="entry name" value="HTH_MERR_1"/>
    <property type="match status" value="1"/>
</dbReference>
<gene>
    <name evidence="4" type="ORF">IHE55_17535</name>
</gene>
<protein>
    <submittedName>
        <fullName evidence="4">MerR family transcriptional regulator</fullName>
    </submittedName>
</protein>
<dbReference type="Pfam" id="PF13411">
    <property type="entry name" value="MerR_1"/>
    <property type="match status" value="1"/>
</dbReference>
<dbReference type="SMART" id="SM00422">
    <property type="entry name" value="HTH_MERR"/>
    <property type="match status" value="1"/>
</dbReference>
<feature type="compositionally biased region" description="Gly residues" evidence="2">
    <location>
        <begin position="123"/>
        <end position="144"/>
    </location>
</feature>